<feature type="region of interest" description="Disordered" evidence="1">
    <location>
        <begin position="43"/>
        <end position="201"/>
    </location>
</feature>
<gene>
    <name evidence="2" type="ORF">MHM_02780</name>
</gene>
<evidence type="ECO:0000313" key="2">
    <source>
        <dbReference type="EMBL" id="CCE66796.1"/>
    </source>
</evidence>
<feature type="compositionally biased region" description="Low complexity" evidence="1">
    <location>
        <begin position="125"/>
        <end position="136"/>
    </location>
</feature>
<feature type="compositionally biased region" description="Basic and acidic residues" evidence="1">
    <location>
        <begin position="43"/>
        <end position="70"/>
    </location>
</feature>
<sequence>MSSLKDLRQKISLKKFHKKIDDFEERMIEKIKEGWTLIANRISEKLKSDAPKKGKKAETAKKPLKLEKKDAKKAKATTAIRPSVKKSAVPSTSTKGSVKPAITVKKSTPKPPAKTLSKVQPSSTEVPPQVEQSPVVKVEEVDKSKNNVGAKSSSPTAKSAAIDSKKRGRPKKDEGFAVLKPRSMPPVSSKKAKNTKKSKSR</sequence>
<dbReference type="EMBL" id="HE613254">
    <property type="protein sequence ID" value="CCE66796.1"/>
    <property type="molecule type" value="Genomic_DNA"/>
</dbReference>
<evidence type="ECO:0000256" key="1">
    <source>
        <dbReference type="SAM" id="MobiDB-lite"/>
    </source>
</evidence>
<reference evidence="2" key="1">
    <citation type="submission" date="2011-11" db="EMBL/GenBank/DDBJ databases">
        <title>Complete genome sequence of Candidatus Mycoplasma haemominutum.</title>
        <authorList>
            <person name="Barker E.N."/>
            <person name="Darby A.C."/>
            <person name="Helps C.R."/>
            <person name="Peters I.R."/>
            <person name="Hughes M.A."/>
            <person name="Radford A.D."/>
            <person name="Novacco M."/>
            <person name="Boretti F."/>
            <person name="Hofmann-Lehmann R."/>
            <person name="Tasker S."/>
        </authorList>
    </citation>
    <scope>NUCLEOTIDE SEQUENCE</scope>
    <source>
        <strain evidence="2">Birmingham 1</strain>
    </source>
</reference>
<proteinExistence type="predicted"/>
<dbReference type="RefSeq" id="WP_015511661.1">
    <property type="nucleotide sequence ID" value="NC_021007.1"/>
</dbReference>
<accession>G8C398</accession>
<name>G8C398_9MOLU</name>
<reference evidence="2" key="2">
    <citation type="submission" date="2011-11" db="EMBL/GenBank/DDBJ databases">
        <authorList>
            <person name="Barker E."/>
        </authorList>
    </citation>
    <scope>NUCLEOTIDE SEQUENCE</scope>
    <source>
        <strain evidence="2">Birmingham 1</strain>
    </source>
</reference>
<dbReference type="AlphaFoldDB" id="G8C398"/>
<dbReference type="PATRIC" id="fig|1116213.3.peg.295"/>
<organism evidence="2">
    <name type="scientific">Candidatus Mycoplasma haematominutum 'Birmingham 1'</name>
    <dbReference type="NCBI Taxonomy" id="1116213"/>
    <lineage>
        <taxon>Bacteria</taxon>
        <taxon>Bacillati</taxon>
        <taxon>Mycoplasmatota</taxon>
        <taxon>Mollicutes</taxon>
        <taxon>Mycoplasmataceae</taxon>
        <taxon>Mycoplasma</taxon>
    </lineage>
</organism>
<protein>
    <submittedName>
        <fullName evidence="2">Uncharacterized protein</fullName>
    </submittedName>
</protein>
<dbReference type="HOGENOM" id="CLU_1358388_0_0_14"/>
<dbReference type="KEGG" id="mhb:MHM_02780"/>
<feature type="compositionally biased region" description="Basic residues" evidence="1">
    <location>
        <begin position="190"/>
        <end position="201"/>
    </location>
</feature>
<feature type="compositionally biased region" description="Low complexity" evidence="1">
    <location>
        <begin position="150"/>
        <end position="161"/>
    </location>
</feature>